<feature type="signal peptide" evidence="3">
    <location>
        <begin position="1"/>
        <end position="21"/>
    </location>
</feature>
<feature type="region of interest" description="Disordered" evidence="1">
    <location>
        <begin position="542"/>
        <end position="575"/>
    </location>
</feature>
<name>A0A366E1X1_9NOCA</name>
<protein>
    <submittedName>
        <fullName evidence="5">Ca-activated chloride channel family protein</fullName>
    </submittedName>
</protein>
<feature type="transmembrane region" description="Helical" evidence="2">
    <location>
        <begin position="581"/>
        <end position="602"/>
    </location>
</feature>
<feature type="domain" description="VWFA" evidence="4">
    <location>
        <begin position="33"/>
        <end position="219"/>
    </location>
</feature>
<keyword evidence="2" id="KW-0812">Transmembrane</keyword>
<evidence type="ECO:0000313" key="5">
    <source>
        <dbReference type="EMBL" id="RBO96361.1"/>
    </source>
</evidence>
<keyword evidence="2" id="KW-0472">Membrane</keyword>
<feature type="region of interest" description="Disordered" evidence="1">
    <location>
        <begin position="83"/>
        <end position="104"/>
    </location>
</feature>
<dbReference type="Gene3D" id="3.40.50.410">
    <property type="entry name" value="von Willebrand factor, type A domain"/>
    <property type="match status" value="1"/>
</dbReference>
<keyword evidence="6" id="KW-1185">Reference proteome</keyword>
<dbReference type="SUPFAM" id="SSF53300">
    <property type="entry name" value="vWA-like"/>
    <property type="match status" value="1"/>
</dbReference>
<dbReference type="PROSITE" id="PS50234">
    <property type="entry name" value="VWFA"/>
    <property type="match status" value="1"/>
</dbReference>
<sequence>MNRILGAVCAALLALAVPAGAASARPGDGGYAPTMLVLDASGSMLAADPGGGTKIDAAKRAVRQFVEAAPETAEVGLSVYGTGTGSSEAEREAGCRDVTTPHPVGRLDRAGLNRAVDGVVPRGYTPISTALRHAADGLPSDGPRSIVLVSDGIDTCAPPDPCDVARDLRTDGASIIVHAIGFDVDDAARHQLICLAHATGGSYTDAGTGAALEQILPRVTETALRTYEPVGVPTRGTPDVRDAPALGTGQYLANLIRGERQFWTVDVPEGGIAYLTGTAAFGQRDEREPGANTLLVRIHGVDGTECRTERNTDVASTGRVVTAALVYRVGADDPDVCQGGGRYAVSVDWESGGSGAARVPLELLVRVEAPATDAGPPARAEPVGHVEQSGPARPVVGGGSFTVAAELDGSGVYTDAVRPGEYVFYRVDLGWGQGLSYRVEFGACTRPGDRFHTNIGTELYSPLRAQIDSATTGHDGNQARALPGDGKALATVPVTYLNREHQRPSVRVQALPGPHYLMVRVNSDAGDCGALPVRIDLAVTDTGGAPPTYESGHAGTDSDTAGPTARPRPSATDNTGRFPEIVLLGAGAGLVVVLAVAAGFALRRRKR</sequence>
<dbReference type="InterPro" id="IPR036465">
    <property type="entry name" value="vWFA_dom_sf"/>
</dbReference>
<keyword evidence="2" id="KW-1133">Transmembrane helix</keyword>
<dbReference type="STRING" id="1210090.GCA_001613185_01091"/>
<evidence type="ECO:0000313" key="6">
    <source>
        <dbReference type="Proteomes" id="UP000252586"/>
    </source>
</evidence>
<dbReference type="Pfam" id="PF13519">
    <property type="entry name" value="VWA_2"/>
    <property type="match status" value="1"/>
</dbReference>
<dbReference type="Proteomes" id="UP000252586">
    <property type="component" value="Unassembled WGS sequence"/>
</dbReference>
<evidence type="ECO:0000256" key="1">
    <source>
        <dbReference type="SAM" id="MobiDB-lite"/>
    </source>
</evidence>
<dbReference type="RefSeq" id="WP_067504246.1">
    <property type="nucleotide sequence ID" value="NZ_QNRE01000001.1"/>
</dbReference>
<proteinExistence type="predicted"/>
<feature type="chain" id="PRO_5038415373" evidence="3">
    <location>
        <begin position="22"/>
        <end position="607"/>
    </location>
</feature>
<dbReference type="OrthoDB" id="4318225at2"/>
<comment type="caution">
    <text evidence="5">The sequence shown here is derived from an EMBL/GenBank/DDBJ whole genome shotgun (WGS) entry which is preliminary data.</text>
</comment>
<evidence type="ECO:0000256" key="2">
    <source>
        <dbReference type="SAM" id="Phobius"/>
    </source>
</evidence>
<dbReference type="InterPro" id="IPR002035">
    <property type="entry name" value="VWF_A"/>
</dbReference>
<organism evidence="5 6">
    <name type="scientific">Nocardia puris</name>
    <dbReference type="NCBI Taxonomy" id="208602"/>
    <lineage>
        <taxon>Bacteria</taxon>
        <taxon>Bacillati</taxon>
        <taxon>Actinomycetota</taxon>
        <taxon>Actinomycetes</taxon>
        <taxon>Mycobacteriales</taxon>
        <taxon>Nocardiaceae</taxon>
        <taxon>Nocardia</taxon>
    </lineage>
</organism>
<accession>A0A366E1X1</accession>
<dbReference type="SMART" id="SM00327">
    <property type="entry name" value="VWA"/>
    <property type="match status" value="1"/>
</dbReference>
<feature type="region of interest" description="Disordered" evidence="1">
    <location>
        <begin position="372"/>
        <end position="392"/>
    </location>
</feature>
<evidence type="ECO:0000256" key="3">
    <source>
        <dbReference type="SAM" id="SignalP"/>
    </source>
</evidence>
<keyword evidence="3" id="KW-0732">Signal</keyword>
<evidence type="ECO:0000259" key="4">
    <source>
        <dbReference type="PROSITE" id="PS50234"/>
    </source>
</evidence>
<dbReference type="EMBL" id="QNRE01000001">
    <property type="protein sequence ID" value="RBO96361.1"/>
    <property type="molecule type" value="Genomic_DNA"/>
</dbReference>
<gene>
    <name evidence="5" type="ORF">DFR74_101376</name>
</gene>
<dbReference type="AlphaFoldDB" id="A0A366E1X1"/>
<reference evidence="5 6" key="1">
    <citation type="submission" date="2018-06" db="EMBL/GenBank/DDBJ databases">
        <title>Genomic Encyclopedia of Type Strains, Phase IV (KMG-IV): sequencing the most valuable type-strain genomes for metagenomic binning, comparative biology and taxonomic classification.</title>
        <authorList>
            <person name="Goeker M."/>
        </authorList>
    </citation>
    <scope>NUCLEOTIDE SEQUENCE [LARGE SCALE GENOMIC DNA]</scope>
    <source>
        <strain evidence="5 6">DSM 44599</strain>
    </source>
</reference>